<dbReference type="InterPro" id="IPR038440">
    <property type="entry name" value="FimV_C_sf"/>
</dbReference>
<feature type="compositionally biased region" description="Low complexity" evidence="1">
    <location>
        <begin position="430"/>
        <end position="454"/>
    </location>
</feature>
<dbReference type="Gene3D" id="1.20.58.2200">
    <property type="match status" value="1"/>
</dbReference>
<dbReference type="AlphaFoldDB" id="A0A8B4G7D3"/>
<reference evidence="3 4" key="1">
    <citation type="submission" date="2017-06" db="EMBL/GenBank/DDBJ databases">
        <authorList>
            <consortium name="Pathogen Informatics"/>
        </authorList>
    </citation>
    <scope>NUCLEOTIDE SEQUENCE [LARGE SCALE GENOMIC DNA]</scope>
    <source>
        <strain evidence="3 4">NCTC10596</strain>
    </source>
</reference>
<feature type="domain" description="FimV N-terminal" evidence="2">
    <location>
        <begin position="35"/>
        <end position="121"/>
    </location>
</feature>
<dbReference type="Gene3D" id="3.10.350.10">
    <property type="entry name" value="LysM domain"/>
    <property type="match status" value="1"/>
</dbReference>
<evidence type="ECO:0000313" key="3">
    <source>
        <dbReference type="EMBL" id="SNW09604.1"/>
    </source>
</evidence>
<dbReference type="KEGG" id="ecor:SAMEA4412678_1538"/>
<organism evidence="3 4">
    <name type="scientific">Eikenella corrodens</name>
    <dbReference type="NCBI Taxonomy" id="539"/>
    <lineage>
        <taxon>Bacteria</taxon>
        <taxon>Pseudomonadati</taxon>
        <taxon>Pseudomonadota</taxon>
        <taxon>Betaproteobacteria</taxon>
        <taxon>Neisseriales</taxon>
        <taxon>Neisseriaceae</taxon>
        <taxon>Eikenella</taxon>
    </lineage>
</organism>
<feature type="region of interest" description="Disordered" evidence="1">
    <location>
        <begin position="121"/>
        <end position="167"/>
    </location>
</feature>
<dbReference type="EMBL" id="LT906482">
    <property type="protein sequence ID" value="SNW09604.1"/>
    <property type="molecule type" value="Genomic_DNA"/>
</dbReference>
<name>A0A8B4G7D3_EIKCO</name>
<accession>A0A8B4G7D3</accession>
<dbReference type="NCBIfam" id="TIGR03504">
    <property type="entry name" value="FimV_Cterm"/>
    <property type="match status" value="1"/>
</dbReference>
<dbReference type="InterPro" id="IPR057840">
    <property type="entry name" value="FimV_N"/>
</dbReference>
<evidence type="ECO:0000313" key="4">
    <source>
        <dbReference type="Proteomes" id="UP000215465"/>
    </source>
</evidence>
<evidence type="ECO:0000256" key="1">
    <source>
        <dbReference type="SAM" id="MobiDB-lite"/>
    </source>
</evidence>
<feature type="compositionally biased region" description="Pro residues" evidence="1">
    <location>
        <begin position="289"/>
        <end position="308"/>
    </location>
</feature>
<dbReference type="Pfam" id="PF25800">
    <property type="entry name" value="FimV_N"/>
    <property type="match status" value="1"/>
</dbReference>
<evidence type="ECO:0000259" key="2">
    <source>
        <dbReference type="Pfam" id="PF25800"/>
    </source>
</evidence>
<dbReference type="InterPro" id="IPR036779">
    <property type="entry name" value="LysM_dom_sf"/>
</dbReference>
<proteinExistence type="predicted"/>
<sequence>MTLGCKGDLMFCKQYKMKLIAASLGLVASVGAHAALGGLQVQSRLNEPFSATVVVTGDEARALASAKPTVNGANLQATVSRRSGDRAVIHLRSNAPIKEPVMTFWLGVGNQNHQYTAMLDPRDYQSAPDSSRSRRERRVEAEPSRRHSAESRRHRRATDRREAPVQITGESYQIKDGELLVDIAQRVKPSGMTLRQTINALVAANPRAFRNGNPDLMYRGATLTIPDGDTLRRLAHNPPRRVSTRAQEERPAADTVPARQQPTVETQPTPLVTPPAPPAPPVDQVQPQPQQPAQPPVQQPPQEQPAVPPMVSDVAPETPASAALPDMGASLPEQASDMMVSEPVVETPPVEVAPPVVETPPMEEEGMDITQMALYGGGGLLALGGLAYLLMNRRRKTAAPARGDDHADDDDDGLYFESVTDHSDSLSATPAAPAAAAPVSQPAAPAAAQPAAVSEQDLGLDLSHLDEQQQLGSTPSTEAAAQQAAADDWSWLEESEQPAAAPVAPAAPAAAEPVASDDEWLDFAVEEPAAPAQAPAQPALEPQAAPVAPEELDWVLDETPVAQTFQAEAPAAVEVAEPAQPAVPEMDNTIAFEAPSLETESVSSVAEEAAATAAASNVMDFDLDFDSTPAAPAQAAPVEVSQPASAYTEPVSAGPLPKEALEAKLELAKMYLEIDDANTARQTLMELINESEGSSIQAEAQQLLNDIGQ</sequence>
<feature type="compositionally biased region" description="Low complexity" evidence="1">
    <location>
        <begin position="498"/>
        <end position="514"/>
    </location>
</feature>
<dbReference type="Proteomes" id="UP000215465">
    <property type="component" value="Chromosome 1"/>
</dbReference>
<dbReference type="InterPro" id="IPR020011">
    <property type="entry name" value="FimV_C"/>
</dbReference>
<dbReference type="InterPro" id="IPR020012">
    <property type="entry name" value="LysM_FimV"/>
</dbReference>
<feature type="region of interest" description="Disordered" evidence="1">
    <location>
        <begin position="469"/>
        <end position="516"/>
    </location>
</feature>
<gene>
    <name evidence="3" type="ORF">SAMEA4412678_01538</name>
</gene>
<feature type="compositionally biased region" description="Pro residues" evidence="1">
    <location>
        <begin position="271"/>
        <end position="281"/>
    </location>
</feature>
<dbReference type="NCBIfam" id="TIGR03505">
    <property type="entry name" value="FimV_core"/>
    <property type="match status" value="1"/>
</dbReference>
<feature type="compositionally biased region" description="Basic residues" evidence="1">
    <location>
        <begin position="233"/>
        <end position="243"/>
    </location>
</feature>
<feature type="compositionally biased region" description="Basic and acidic residues" evidence="1">
    <location>
        <begin position="131"/>
        <end position="151"/>
    </location>
</feature>
<feature type="region of interest" description="Disordered" evidence="1">
    <location>
        <begin position="229"/>
        <end position="328"/>
    </location>
</feature>
<protein>
    <submittedName>
        <fullName evidence="3">Tfp pilus assembly protein FimV</fullName>
    </submittedName>
</protein>
<feature type="region of interest" description="Disordered" evidence="1">
    <location>
        <begin position="399"/>
        <end position="455"/>
    </location>
</feature>